<evidence type="ECO:0000256" key="3">
    <source>
        <dbReference type="ARBA" id="ARBA00022630"/>
    </source>
</evidence>
<evidence type="ECO:0000256" key="2">
    <source>
        <dbReference type="ARBA" id="ARBA00009130"/>
    </source>
</evidence>
<accession>A0AA86U3R7</accession>
<feature type="domain" description="FAD/NAD(P)-binding" evidence="8">
    <location>
        <begin position="1"/>
        <end position="312"/>
    </location>
</feature>
<evidence type="ECO:0000313" key="11">
    <source>
        <dbReference type="Proteomes" id="UP001642409"/>
    </source>
</evidence>
<dbReference type="Pfam" id="PF02852">
    <property type="entry name" value="Pyr_redox_dim"/>
    <property type="match status" value="1"/>
</dbReference>
<comment type="caution">
    <text evidence="9">The sequence shown here is derived from an EMBL/GenBank/DDBJ whole genome shotgun (WGS) entry which is preliminary data.</text>
</comment>
<evidence type="ECO:0000313" key="9">
    <source>
        <dbReference type="EMBL" id="CAI9941185.1"/>
    </source>
</evidence>
<dbReference type="InterPro" id="IPR023753">
    <property type="entry name" value="FAD/NAD-binding_dom"/>
</dbReference>
<evidence type="ECO:0000256" key="5">
    <source>
        <dbReference type="ARBA" id="ARBA00023002"/>
    </source>
</evidence>
<dbReference type="PANTHER" id="PTHR43429">
    <property type="entry name" value="PYRIDINE NUCLEOTIDE-DISULFIDE OXIDOREDUCTASE DOMAIN-CONTAINING"/>
    <property type="match status" value="1"/>
</dbReference>
<organism evidence="9">
    <name type="scientific">Hexamita inflata</name>
    <dbReference type="NCBI Taxonomy" id="28002"/>
    <lineage>
        <taxon>Eukaryota</taxon>
        <taxon>Metamonada</taxon>
        <taxon>Diplomonadida</taxon>
        <taxon>Hexamitidae</taxon>
        <taxon>Hexamitinae</taxon>
        <taxon>Hexamita</taxon>
    </lineage>
</organism>
<dbReference type="SUPFAM" id="SSF51905">
    <property type="entry name" value="FAD/NAD(P)-binding domain"/>
    <property type="match status" value="1"/>
</dbReference>
<dbReference type="PRINTS" id="PR00368">
    <property type="entry name" value="FADPNR"/>
</dbReference>
<dbReference type="EMBL" id="CAXDID020000075">
    <property type="protein sequence ID" value="CAL6016139.1"/>
    <property type="molecule type" value="Genomic_DNA"/>
</dbReference>
<comment type="cofactor">
    <cofactor evidence="1">
        <name>FAD</name>
        <dbReference type="ChEBI" id="CHEBI:57692"/>
    </cofactor>
</comment>
<dbReference type="Gene3D" id="3.50.50.60">
    <property type="entry name" value="FAD/NAD(P)-binding domain"/>
    <property type="match status" value="2"/>
</dbReference>
<dbReference type="InterPro" id="IPR016156">
    <property type="entry name" value="FAD/NAD-linked_Rdtase_dimer_sf"/>
</dbReference>
<proteinExistence type="inferred from homology"/>
<evidence type="ECO:0000256" key="1">
    <source>
        <dbReference type="ARBA" id="ARBA00001974"/>
    </source>
</evidence>
<keyword evidence="3" id="KW-0285">Flavoprotein</keyword>
<protein>
    <submittedName>
        <fullName evidence="9">NADH oxidase</fullName>
    </submittedName>
    <submittedName>
        <fullName evidence="10">NADH_oxidase</fullName>
    </submittedName>
</protein>
<dbReference type="EMBL" id="CATOUU010000687">
    <property type="protein sequence ID" value="CAI9941185.1"/>
    <property type="molecule type" value="Genomic_DNA"/>
</dbReference>
<comment type="similarity">
    <text evidence="2">Belongs to the class-III pyridine nucleotide-disulfide oxidoreductase family.</text>
</comment>
<evidence type="ECO:0000256" key="6">
    <source>
        <dbReference type="ARBA" id="ARBA00023284"/>
    </source>
</evidence>
<dbReference type="PRINTS" id="PR00411">
    <property type="entry name" value="PNDRDTASEI"/>
</dbReference>
<dbReference type="AlphaFoldDB" id="A0AA86U3R7"/>
<dbReference type="InterPro" id="IPR050260">
    <property type="entry name" value="FAD-bd_OxRdtase"/>
</dbReference>
<keyword evidence="6" id="KW-0676">Redox-active center</keyword>
<evidence type="ECO:0000259" key="7">
    <source>
        <dbReference type="Pfam" id="PF02852"/>
    </source>
</evidence>
<dbReference type="SUPFAM" id="SSF55424">
    <property type="entry name" value="FAD/NAD-linked reductases, dimerisation (C-terminal) domain"/>
    <property type="match status" value="1"/>
</dbReference>
<feature type="domain" description="Pyridine nucleotide-disulphide oxidoreductase dimerisation" evidence="7">
    <location>
        <begin position="335"/>
        <end position="425"/>
    </location>
</feature>
<evidence type="ECO:0000259" key="8">
    <source>
        <dbReference type="Pfam" id="PF07992"/>
    </source>
</evidence>
<dbReference type="InterPro" id="IPR036188">
    <property type="entry name" value="FAD/NAD-bd_sf"/>
</dbReference>
<dbReference type="Pfam" id="PF07992">
    <property type="entry name" value="Pyr_redox_2"/>
    <property type="match status" value="1"/>
</dbReference>
<keyword evidence="4" id="KW-0274">FAD</keyword>
<dbReference type="Proteomes" id="UP001642409">
    <property type="component" value="Unassembled WGS sequence"/>
</dbReference>
<sequence length="457" mass="50119">MRVVIVGCTHAGTAVAMTLKQQDPSIEITAIEKNTTVSFLSCGIAIGAQHNIPMNKMFYNSVENMRSLGIKLFMQHEATSVDYATKTVHVSSMTESKTFSLQYDKLIISCGSAPIIPRFAAQPIPNVMLCKNFAHAETITKYVQEFKNTGKSVSVLGGGYIGIELCETFAENGFKVDLIEGEDRIMKKYFDPEFTTEAQNMLVKYGCNLHLGQLVEAITPVNGKITLKTQKEEIQADAVVLCIGFRPNTDMFVKSAVDQKVDLQNNRGVITVNEYAQTSLPDIYAVGDAACVKYFTGENRYIPLATNAVRQAIAASAHILGVPIKLQTSQGTSCIKVFDMGLASTGLTLADAKIMYPGEVSSTNLKTKTRPEFLDVQDVEVKLVYKTKGHQLLGVQISAEKAGELIQTASLLVQYKSTLEEIILTDFQFNPWYGKPQHCLQEAATLAAFGVEGEKFE</sequence>
<dbReference type="PANTHER" id="PTHR43429:SF1">
    <property type="entry name" value="NAD(P)H SULFUR OXIDOREDUCTASE (COA-DEPENDENT)"/>
    <property type="match status" value="1"/>
</dbReference>
<evidence type="ECO:0000313" key="10">
    <source>
        <dbReference type="EMBL" id="CAL6016139.1"/>
    </source>
</evidence>
<dbReference type="GO" id="GO:0016491">
    <property type="term" value="F:oxidoreductase activity"/>
    <property type="evidence" value="ECO:0007669"/>
    <property type="project" value="UniProtKB-KW"/>
</dbReference>
<reference evidence="9" key="1">
    <citation type="submission" date="2023-06" db="EMBL/GenBank/DDBJ databases">
        <authorList>
            <person name="Kurt Z."/>
        </authorList>
    </citation>
    <scope>NUCLEOTIDE SEQUENCE</scope>
</reference>
<dbReference type="InterPro" id="IPR004099">
    <property type="entry name" value="Pyr_nucl-diS_OxRdtase_dimer"/>
</dbReference>
<gene>
    <name evidence="10" type="ORF">HINF_LOCUS25366</name>
    <name evidence="9" type="ORF">HINF_LOCUS28830</name>
</gene>
<reference evidence="10 11" key="2">
    <citation type="submission" date="2024-07" db="EMBL/GenBank/DDBJ databases">
        <authorList>
            <person name="Akdeniz Z."/>
        </authorList>
    </citation>
    <scope>NUCLEOTIDE SEQUENCE [LARGE SCALE GENOMIC DNA]</scope>
</reference>
<evidence type="ECO:0000256" key="4">
    <source>
        <dbReference type="ARBA" id="ARBA00022827"/>
    </source>
</evidence>
<keyword evidence="5" id="KW-0560">Oxidoreductase</keyword>
<keyword evidence="11" id="KW-1185">Reference proteome</keyword>
<name>A0AA86U3R7_9EUKA</name>
<dbReference type="Gene3D" id="3.30.390.30">
    <property type="match status" value="1"/>
</dbReference>